<dbReference type="InterPro" id="IPR029058">
    <property type="entry name" value="AB_hydrolase_fold"/>
</dbReference>
<evidence type="ECO:0008006" key="3">
    <source>
        <dbReference type="Google" id="ProtNLM"/>
    </source>
</evidence>
<keyword evidence="2" id="KW-1185">Reference proteome</keyword>
<proteinExistence type="predicted"/>
<dbReference type="Gene3D" id="3.40.50.1820">
    <property type="entry name" value="alpha/beta hydrolase"/>
    <property type="match status" value="1"/>
</dbReference>
<dbReference type="Proteomes" id="UP001199355">
    <property type="component" value="Unassembled WGS sequence"/>
</dbReference>
<organism evidence="1 2">
    <name type="scientific">Gallintestinimicrobium propionicum</name>
    <dbReference type="NCBI Taxonomy" id="2981770"/>
    <lineage>
        <taxon>Bacteria</taxon>
        <taxon>Bacillati</taxon>
        <taxon>Bacillota</taxon>
        <taxon>Clostridia</taxon>
        <taxon>Lachnospirales</taxon>
        <taxon>Lachnospiraceae</taxon>
        <taxon>Gallintestinimicrobium</taxon>
    </lineage>
</organism>
<reference evidence="1 2" key="1">
    <citation type="submission" date="2021-10" db="EMBL/GenBank/DDBJ databases">
        <title>Anaerobic single-cell dispensing facilitates the cultivation of human gut bacteria.</title>
        <authorList>
            <person name="Afrizal A."/>
        </authorList>
    </citation>
    <scope>NUCLEOTIDE SEQUENCE [LARGE SCALE GENOMIC DNA]</scope>
    <source>
        <strain evidence="1 2">CLA-AA-H244</strain>
    </source>
</reference>
<name>A0AAE3AYK6_9FIRM</name>
<sequence length="192" mass="21592">MKKLLVLFPGVGYSNARPLLYYAKRMGQEKGYEVLELEYSRMPEHPFDNLKETAKIVCACAEAWAKHVDWEKYDKIAFVSKSVGTVAAGFLTRRLAETGGCVQIVNLFLTPIEPTFKYLTEAKNGTKMGSSQIVFSGTADQWMEPELLADFCRKHGIEHHAYAGGNHSIETGHVLRDVEIAKEIVGFYEKLL</sequence>
<evidence type="ECO:0000313" key="2">
    <source>
        <dbReference type="Proteomes" id="UP001199355"/>
    </source>
</evidence>
<comment type="caution">
    <text evidence="1">The sequence shown here is derived from an EMBL/GenBank/DDBJ whole genome shotgun (WGS) entry which is preliminary data.</text>
</comment>
<accession>A0AAE3AYK6</accession>
<protein>
    <recommendedName>
        <fullName evidence="3">Alpha/beta hydrolase</fullName>
    </recommendedName>
</protein>
<evidence type="ECO:0000313" key="1">
    <source>
        <dbReference type="EMBL" id="MCC2168412.1"/>
    </source>
</evidence>
<dbReference type="EMBL" id="JAJEQF010000035">
    <property type="protein sequence ID" value="MCC2168412.1"/>
    <property type="molecule type" value="Genomic_DNA"/>
</dbReference>
<dbReference type="SUPFAM" id="SSF53474">
    <property type="entry name" value="alpha/beta-Hydrolases"/>
    <property type="match status" value="1"/>
</dbReference>
<dbReference type="AlphaFoldDB" id="A0AAE3AYK6"/>
<dbReference type="RefSeq" id="WP_308728665.1">
    <property type="nucleotide sequence ID" value="NZ_JAJEQF010000035.1"/>
</dbReference>
<gene>
    <name evidence="1" type="ORF">LKD45_12065</name>
</gene>